<keyword evidence="1" id="KW-1133">Transmembrane helix</keyword>
<protein>
    <submittedName>
        <fullName evidence="2">Uncharacterized protein</fullName>
    </submittedName>
</protein>
<keyword evidence="3" id="KW-1185">Reference proteome</keyword>
<reference evidence="2 3" key="1">
    <citation type="submission" date="2024-03" db="EMBL/GenBank/DDBJ databases">
        <title>Human intestinal bacterial collection.</title>
        <authorList>
            <person name="Pauvert C."/>
            <person name="Hitch T.C.A."/>
            <person name="Clavel T."/>
        </authorList>
    </citation>
    <scope>NUCLEOTIDE SEQUENCE [LARGE SCALE GENOMIC DNA]</scope>
    <source>
        <strain evidence="2 3">CLA-SR-H021</strain>
    </source>
</reference>
<dbReference type="Proteomes" id="UP001454086">
    <property type="component" value="Unassembled WGS sequence"/>
</dbReference>
<dbReference type="EMBL" id="JBBMFM010000184">
    <property type="protein sequence ID" value="MEQ2428478.1"/>
    <property type="molecule type" value="Genomic_DNA"/>
</dbReference>
<evidence type="ECO:0000313" key="2">
    <source>
        <dbReference type="EMBL" id="MEQ2428478.1"/>
    </source>
</evidence>
<proteinExistence type="predicted"/>
<comment type="caution">
    <text evidence="2">The sequence shown here is derived from an EMBL/GenBank/DDBJ whole genome shotgun (WGS) entry which is preliminary data.</text>
</comment>
<evidence type="ECO:0000313" key="3">
    <source>
        <dbReference type="Proteomes" id="UP001454086"/>
    </source>
</evidence>
<gene>
    <name evidence="2" type="ORF">WMQ36_26315</name>
</gene>
<name>A0ABV1DFA5_9FIRM</name>
<evidence type="ECO:0000256" key="1">
    <source>
        <dbReference type="SAM" id="Phobius"/>
    </source>
</evidence>
<sequence length="165" mass="19545">MVNVYLIYGRKRFVIPFFLIILIILSIGYVILKNITPQSPMEFAELKRIAEMNGYEWIDTSEAKDNFILHSGKVYIDDGINIEYAETDSTEHARMLRENMEEKIREQTGGKNYTLSVGRYYKYSRRNKDDTYELVIQIDNTYVFAKVPYEHKKTVLSFLRKINYV</sequence>
<organism evidence="2 3">
    <name type="scientific">Enterocloster hominis</name>
    <name type="common">ex Hitch et al. 2024</name>
    <dbReference type="NCBI Taxonomy" id="1917870"/>
    <lineage>
        <taxon>Bacteria</taxon>
        <taxon>Bacillati</taxon>
        <taxon>Bacillota</taxon>
        <taxon>Clostridia</taxon>
        <taxon>Lachnospirales</taxon>
        <taxon>Lachnospiraceae</taxon>
        <taxon>Enterocloster</taxon>
    </lineage>
</organism>
<dbReference type="RefSeq" id="WP_008725812.1">
    <property type="nucleotide sequence ID" value="NZ_JBBMFM010000184.1"/>
</dbReference>
<keyword evidence="1" id="KW-0812">Transmembrane</keyword>
<feature type="transmembrane region" description="Helical" evidence="1">
    <location>
        <begin position="13"/>
        <end position="32"/>
    </location>
</feature>
<keyword evidence="1" id="KW-0472">Membrane</keyword>
<accession>A0ABV1DFA5</accession>